<dbReference type="Proteomes" id="UP000499080">
    <property type="component" value="Unassembled WGS sequence"/>
</dbReference>
<evidence type="ECO:0000313" key="2">
    <source>
        <dbReference type="EMBL" id="GBO12815.1"/>
    </source>
</evidence>
<proteinExistence type="predicted"/>
<evidence type="ECO:0000313" key="1">
    <source>
        <dbReference type="EMBL" id="GBO12785.1"/>
    </source>
</evidence>
<gene>
    <name evidence="2" type="ORF">AVEN_210058_1</name>
    <name evidence="1" type="ORF">AVEN_235208_1</name>
</gene>
<dbReference type="OrthoDB" id="6491811at2759"/>
<dbReference type="AlphaFoldDB" id="A0A4Y2UI95"/>
<dbReference type="EMBL" id="BGPR01037231">
    <property type="protein sequence ID" value="GBO12785.1"/>
    <property type="molecule type" value="Genomic_DNA"/>
</dbReference>
<reference evidence="2 3" key="1">
    <citation type="journal article" date="2019" name="Sci. Rep.">
        <title>Orb-weaving spider Araneus ventricosus genome elucidates the spidroin gene catalogue.</title>
        <authorList>
            <person name="Kono N."/>
            <person name="Nakamura H."/>
            <person name="Ohtoshi R."/>
            <person name="Moran D.A.P."/>
            <person name="Shinohara A."/>
            <person name="Yoshida Y."/>
            <person name="Fujiwara M."/>
            <person name="Mori M."/>
            <person name="Tomita M."/>
            <person name="Arakawa K."/>
        </authorList>
    </citation>
    <scope>NUCLEOTIDE SEQUENCE [LARGE SCALE GENOMIC DNA]</scope>
</reference>
<dbReference type="Gene3D" id="3.30.420.10">
    <property type="entry name" value="Ribonuclease H-like superfamily/Ribonuclease H"/>
    <property type="match status" value="1"/>
</dbReference>
<name>A0A4Y2UI95_ARAVE</name>
<dbReference type="GO" id="GO:0003676">
    <property type="term" value="F:nucleic acid binding"/>
    <property type="evidence" value="ECO:0007669"/>
    <property type="project" value="InterPro"/>
</dbReference>
<keyword evidence="3" id="KW-1185">Reference proteome</keyword>
<sequence length="134" mass="15927">MCVQLSITNHQIIIRDSFEECSNLTKDLDMRREFDKFMSNLLSANQKEDRLSAPLDFLERTENEENFLKMIVTGDESWAYGYNSRGWSIQRDQAQSSSHFSLPYQMRQQYSTCIFQSSSIQKWRKLQPYILCLF</sequence>
<organism evidence="2 3">
    <name type="scientific">Araneus ventricosus</name>
    <name type="common">Orbweaver spider</name>
    <name type="synonym">Epeira ventricosa</name>
    <dbReference type="NCBI Taxonomy" id="182803"/>
    <lineage>
        <taxon>Eukaryota</taxon>
        <taxon>Metazoa</taxon>
        <taxon>Ecdysozoa</taxon>
        <taxon>Arthropoda</taxon>
        <taxon>Chelicerata</taxon>
        <taxon>Arachnida</taxon>
        <taxon>Araneae</taxon>
        <taxon>Araneomorphae</taxon>
        <taxon>Entelegynae</taxon>
        <taxon>Araneoidea</taxon>
        <taxon>Araneidae</taxon>
        <taxon>Araneus</taxon>
    </lineage>
</organism>
<evidence type="ECO:0000313" key="3">
    <source>
        <dbReference type="Proteomes" id="UP000499080"/>
    </source>
</evidence>
<dbReference type="EMBL" id="BGPR01037260">
    <property type="protein sequence ID" value="GBO12815.1"/>
    <property type="molecule type" value="Genomic_DNA"/>
</dbReference>
<accession>A0A4Y2UI95</accession>
<dbReference type="InterPro" id="IPR036397">
    <property type="entry name" value="RNaseH_sf"/>
</dbReference>
<comment type="caution">
    <text evidence="2">The sequence shown here is derived from an EMBL/GenBank/DDBJ whole genome shotgun (WGS) entry which is preliminary data.</text>
</comment>
<protein>
    <submittedName>
        <fullName evidence="2">Uncharacterized protein</fullName>
    </submittedName>
</protein>